<sequence length="159" mass="17819">MHETPQSQHEWLARMVGKWTCEMECSMGPDQPPIKSTGTEETHTLGGLWVVSCGTMSMPGGDEGKSMMTLGFSPRSGKFVGSFHASMMTQQWIYCGSLDESGKILTLDTEGLNFTQTALARYQDVIEIPSADVRTMYSQILQEDGTWLRFMNMTYRRIG</sequence>
<dbReference type="InterPro" id="IPR011473">
    <property type="entry name" value="DUF1579"/>
</dbReference>
<dbReference type="AlphaFoldDB" id="D2R725"/>
<dbReference type="Proteomes" id="UP000001887">
    <property type="component" value="Chromosome"/>
</dbReference>
<dbReference type="STRING" id="530564.Psta_4586"/>
<dbReference type="Pfam" id="PF07617">
    <property type="entry name" value="DUF1579"/>
    <property type="match status" value="1"/>
</dbReference>
<gene>
    <name evidence="1" type="ordered locus">Psta_4586</name>
</gene>
<reference evidence="1 2" key="1">
    <citation type="journal article" date="2009" name="Stand. Genomic Sci.">
        <title>Complete genome sequence of Pirellula staleyi type strain (ATCC 27377).</title>
        <authorList>
            <person name="Clum A."/>
            <person name="Tindall B.J."/>
            <person name="Sikorski J."/>
            <person name="Ivanova N."/>
            <person name="Mavrommatis K."/>
            <person name="Lucas S."/>
            <person name="Glavina del Rio T."/>
            <person name="Nolan M."/>
            <person name="Chen F."/>
            <person name="Tice H."/>
            <person name="Pitluck S."/>
            <person name="Cheng J.F."/>
            <person name="Chertkov O."/>
            <person name="Brettin T."/>
            <person name="Han C."/>
            <person name="Detter J.C."/>
            <person name="Kuske C."/>
            <person name="Bruce D."/>
            <person name="Goodwin L."/>
            <person name="Ovchinikova G."/>
            <person name="Pati A."/>
            <person name="Mikhailova N."/>
            <person name="Chen A."/>
            <person name="Palaniappan K."/>
            <person name="Land M."/>
            <person name="Hauser L."/>
            <person name="Chang Y.J."/>
            <person name="Jeffries C.D."/>
            <person name="Chain P."/>
            <person name="Rohde M."/>
            <person name="Goker M."/>
            <person name="Bristow J."/>
            <person name="Eisen J.A."/>
            <person name="Markowitz V."/>
            <person name="Hugenholtz P."/>
            <person name="Kyrpides N.C."/>
            <person name="Klenk H.P."/>
            <person name="Lapidus A."/>
        </authorList>
    </citation>
    <scope>NUCLEOTIDE SEQUENCE [LARGE SCALE GENOMIC DNA]</scope>
    <source>
        <strain evidence="2">ATCC 27377 / DSM 6068 / ICPB 4128</strain>
    </source>
</reference>
<dbReference type="HOGENOM" id="CLU_112398_1_0_0"/>
<organism evidence="1 2">
    <name type="scientific">Pirellula staleyi (strain ATCC 27377 / DSM 6068 / ICPB 4128)</name>
    <name type="common">Pirella staleyi</name>
    <dbReference type="NCBI Taxonomy" id="530564"/>
    <lineage>
        <taxon>Bacteria</taxon>
        <taxon>Pseudomonadati</taxon>
        <taxon>Planctomycetota</taxon>
        <taxon>Planctomycetia</taxon>
        <taxon>Pirellulales</taxon>
        <taxon>Pirellulaceae</taxon>
        <taxon>Pirellula</taxon>
    </lineage>
</organism>
<evidence type="ECO:0000313" key="1">
    <source>
        <dbReference type="EMBL" id="ADB19228.1"/>
    </source>
</evidence>
<protein>
    <recommendedName>
        <fullName evidence="3">DUF1579 domain-containing protein</fullName>
    </recommendedName>
</protein>
<dbReference type="eggNOG" id="ENOG50305GB">
    <property type="taxonomic scope" value="Bacteria"/>
</dbReference>
<proteinExistence type="predicted"/>
<evidence type="ECO:0000313" key="2">
    <source>
        <dbReference type="Proteomes" id="UP000001887"/>
    </source>
</evidence>
<accession>D2R725</accession>
<dbReference type="OrthoDB" id="512336at2"/>
<keyword evidence="2" id="KW-1185">Reference proteome</keyword>
<evidence type="ECO:0008006" key="3">
    <source>
        <dbReference type="Google" id="ProtNLM"/>
    </source>
</evidence>
<dbReference type="KEGG" id="psl:Psta_4586"/>
<name>D2R725_PIRSD</name>
<dbReference type="EMBL" id="CP001848">
    <property type="protein sequence ID" value="ADB19228.1"/>
    <property type="molecule type" value="Genomic_DNA"/>
</dbReference>